<gene>
    <name evidence="5" type="ORF">ASZ90_013175</name>
</gene>
<name>A0A0W8F8H2_9ZZZZ</name>
<evidence type="ECO:0000256" key="2">
    <source>
        <dbReference type="ARBA" id="ARBA00022545"/>
    </source>
</evidence>
<keyword evidence="2" id="KW-0174">Coenzyme M biosynthesis</keyword>
<sequence>MGEYLLRCVSDGSVRPPYSLSCPHDSSLLRAEYKSRQLEIKDLPGIWRFIDWLPVKGIIEKATGRSVTYKSQGLARELDLENLYISFNGYWPEKHASLPTCSFKDLEAAPTMQMLLDKGERSSLVVASAGNTARAFAHIASLTGQELVLFVPEKALERMWTIVPPGRITLIAVKGDYLDAIQMAEKVQSRKGFTPEGGARNIARRDGMGTVMLDAAVTIGRTPDHYFQAVGSGTGGISAWEASLRLKNDGRFHPELPLPRLHLAQNIPNAPIYYAWKALEPEPYQEEMFDDVLFNRKPPLDMPGGVRDALKATEGMVYGITDREASKARDLFEQSEEIDILNAPAVAVAALQKAIEAKSVSSKDIILLNITGGGMARMKEDHSRHMLQPDVAVSSWEDAALFLEEGS</sequence>
<dbReference type="GO" id="GO:0000287">
    <property type="term" value="F:magnesium ion binding"/>
    <property type="evidence" value="ECO:0007669"/>
    <property type="project" value="TreeGrafter"/>
</dbReference>
<dbReference type="InterPro" id="IPR036052">
    <property type="entry name" value="TrpB-like_PALP_sf"/>
</dbReference>
<feature type="domain" description="Tryptophan synthase beta chain-like PALP" evidence="4">
    <location>
        <begin position="99"/>
        <end position="372"/>
    </location>
</feature>
<dbReference type="Pfam" id="PF00291">
    <property type="entry name" value="PALP"/>
    <property type="match status" value="1"/>
</dbReference>
<dbReference type="GO" id="GO:0005524">
    <property type="term" value="F:ATP binding"/>
    <property type="evidence" value="ECO:0007669"/>
    <property type="project" value="TreeGrafter"/>
</dbReference>
<reference evidence="5" key="1">
    <citation type="journal article" date="2015" name="Proc. Natl. Acad. Sci. U.S.A.">
        <title>Networks of energetic and metabolic interactions define dynamics in microbial communities.</title>
        <authorList>
            <person name="Embree M."/>
            <person name="Liu J.K."/>
            <person name="Al-Bassam M.M."/>
            <person name="Zengler K."/>
        </authorList>
    </citation>
    <scope>NUCLEOTIDE SEQUENCE</scope>
</reference>
<dbReference type="GO" id="GO:0019295">
    <property type="term" value="P:coenzyme M biosynthetic process"/>
    <property type="evidence" value="ECO:0007669"/>
    <property type="project" value="UniProtKB-KW"/>
</dbReference>
<dbReference type="GO" id="GO:0016765">
    <property type="term" value="F:transferase activity, transferring alkyl or aryl (other than methyl) groups"/>
    <property type="evidence" value="ECO:0007669"/>
    <property type="project" value="InterPro"/>
</dbReference>
<dbReference type="InterPro" id="IPR001926">
    <property type="entry name" value="TrpB-like_PALP"/>
</dbReference>
<dbReference type="GO" id="GO:0003941">
    <property type="term" value="F:L-serine ammonia-lyase activity"/>
    <property type="evidence" value="ECO:0007669"/>
    <property type="project" value="TreeGrafter"/>
</dbReference>
<dbReference type="NCBIfam" id="TIGR03844">
    <property type="entry name" value="cysteate_syn"/>
    <property type="match status" value="1"/>
</dbReference>
<comment type="caution">
    <text evidence="5">The sequence shown here is derived from an EMBL/GenBank/DDBJ whole genome shotgun (WGS) entry which is preliminary data.</text>
</comment>
<dbReference type="EMBL" id="LNQE01001460">
    <property type="protein sequence ID" value="KUG17172.1"/>
    <property type="molecule type" value="Genomic_DNA"/>
</dbReference>
<dbReference type="Gene3D" id="3.40.50.1100">
    <property type="match status" value="2"/>
</dbReference>
<evidence type="ECO:0000259" key="4">
    <source>
        <dbReference type="Pfam" id="PF00291"/>
    </source>
</evidence>
<evidence type="ECO:0000313" key="5">
    <source>
        <dbReference type="EMBL" id="KUG17172.1"/>
    </source>
</evidence>
<protein>
    <submittedName>
        <fullName evidence="5">Cysteate synthase</fullName>
    </submittedName>
</protein>
<dbReference type="SUPFAM" id="SSF53686">
    <property type="entry name" value="Tryptophan synthase beta subunit-like PLP-dependent enzymes"/>
    <property type="match status" value="1"/>
</dbReference>
<dbReference type="GO" id="GO:0070179">
    <property type="term" value="P:D-serine biosynthetic process"/>
    <property type="evidence" value="ECO:0007669"/>
    <property type="project" value="TreeGrafter"/>
</dbReference>
<evidence type="ECO:0000256" key="3">
    <source>
        <dbReference type="ARBA" id="ARBA00022898"/>
    </source>
</evidence>
<dbReference type="GO" id="GO:0030378">
    <property type="term" value="F:serine racemase activity"/>
    <property type="evidence" value="ECO:0007669"/>
    <property type="project" value="TreeGrafter"/>
</dbReference>
<dbReference type="GO" id="GO:0018114">
    <property type="term" value="F:threonine racemase activity"/>
    <property type="evidence" value="ECO:0007669"/>
    <property type="project" value="TreeGrafter"/>
</dbReference>
<evidence type="ECO:0000256" key="1">
    <source>
        <dbReference type="ARBA" id="ARBA00001933"/>
    </source>
</evidence>
<keyword evidence="3" id="KW-0663">Pyridoxal phosphate</keyword>
<proteinExistence type="predicted"/>
<dbReference type="InterPro" id="IPR022401">
    <property type="entry name" value="Cysteate_synthase"/>
</dbReference>
<dbReference type="PANTHER" id="PTHR43050">
    <property type="entry name" value="SERINE / THREONINE RACEMASE FAMILY MEMBER"/>
    <property type="match status" value="1"/>
</dbReference>
<dbReference type="GO" id="GO:0030170">
    <property type="term" value="F:pyridoxal phosphate binding"/>
    <property type="evidence" value="ECO:0007669"/>
    <property type="project" value="TreeGrafter"/>
</dbReference>
<dbReference type="PANTHER" id="PTHR43050:SF1">
    <property type="entry name" value="SERINE RACEMASE"/>
    <property type="match status" value="1"/>
</dbReference>
<accession>A0A0W8F8H2</accession>
<dbReference type="AlphaFoldDB" id="A0A0W8F8H2"/>
<comment type="cofactor">
    <cofactor evidence="1">
        <name>pyridoxal 5'-phosphate</name>
        <dbReference type="ChEBI" id="CHEBI:597326"/>
    </cofactor>
</comment>
<organism evidence="5">
    <name type="scientific">hydrocarbon metagenome</name>
    <dbReference type="NCBI Taxonomy" id="938273"/>
    <lineage>
        <taxon>unclassified sequences</taxon>
        <taxon>metagenomes</taxon>
        <taxon>ecological metagenomes</taxon>
    </lineage>
</organism>